<evidence type="ECO:0000259" key="2">
    <source>
        <dbReference type="PROSITE" id="PS51471"/>
    </source>
</evidence>
<dbReference type="PANTHER" id="PTHR31212:SF5">
    <property type="entry name" value="ISOCHORISMATASE FAMILY PROTEIN FAMILY (AFU_ORTHOLOGUE AFUA_3G14500)"/>
    <property type="match status" value="1"/>
</dbReference>
<feature type="region of interest" description="Disordered" evidence="1">
    <location>
        <begin position="1"/>
        <end position="25"/>
    </location>
</feature>
<dbReference type="InterPro" id="IPR027450">
    <property type="entry name" value="AlkB-like"/>
</dbReference>
<proteinExistence type="predicted"/>
<evidence type="ECO:0000256" key="1">
    <source>
        <dbReference type="SAM" id="MobiDB-lite"/>
    </source>
</evidence>
<dbReference type="SUPFAM" id="SSF51197">
    <property type="entry name" value="Clavaminate synthase-like"/>
    <property type="match status" value="1"/>
</dbReference>
<feature type="domain" description="Fe2OG dioxygenase" evidence="2">
    <location>
        <begin position="264"/>
        <end position="405"/>
    </location>
</feature>
<feature type="compositionally biased region" description="Polar residues" evidence="1">
    <location>
        <begin position="1"/>
        <end position="10"/>
    </location>
</feature>
<dbReference type="Gene3D" id="2.60.120.590">
    <property type="entry name" value="Alpha-ketoglutarate-dependent dioxygenase AlkB-like"/>
    <property type="match status" value="1"/>
</dbReference>
<feature type="region of interest" description="Disordered" evidence="1">
    <location>
        <begin position="137"/>
        <end position="175"/>
    </location>
</feature>
<feature type="compositionally biased region" description="Basic and acidic residues" evidence="1">
    <location>
        <begin position="149"/>
        <end position="160"/>
    </location>
</feature>
<protein>
    <recommendedName>
        <fullName evidence="2">Fe2OG dioxygenase domain-containing protein</fullName>
    </recommendedName>
</protein>
<organism evidence="3 4">
    <name type="scientific">Ascobolus immersus RN42</name>
    <dbReference type="NCBI Taxonomy" id="1160509"/>
    <lineage>
        <taxon>Eukaryota</taxon>
        <taxon>Fungi</taxon>
        <taxon>Dikarya</taxon>
        <taxon>Ascomycota</taxon>
        <taxon>Pezizomycotina</taxon>
        <taxon>Pezizomycetes</taxon>
        <taxon>Pezizales</taxon>
        <taxon>Ascobolaceae</taxon>
        <taxon>Ascobolus</taxon>
    </lineage>
</organism>
<dbReference type="PANTHER" id="PTHR31212">
    <property type="entry name" value="ALPHA-KETOGLUTARATE-DEPENDENT DIOXYGENASE ALKB HOMOLOG 3"/>
    <property type="match status" value="1"/>
</dbReference>
<name>A0A3N4IPQ6_ASCIM</name>
<dbReference type="STRING" id="1160509.A0A3N4IPQ6"/>
<feature type="region of interest" description="Disordered" evidence="1">
    <location>
        <begin position="308"/>
        <end position="349"/>
    </location>
</feature>
<accession>A0A3N4IPQ6</accession>
<evidence type="ECO:0000313" key="3">
    <source>
        <dbReference type="EMBL" id="RPA87919.1"/>
    </source>
</evidence>
<dbReference type="PROSITE" id="PS51471">
    <property type="entry name" value="FE2OG_OXY"/>
    <property type="match status" value="1"/>
</dbReference>
<dbReference type="Pfam" id="PF13532">
    <property type="entry name" value="2OG-FeII_Oxy_2"/>
    <property type="match status" value="1"/>
</dbReference>
<dbReference type="Proteomes" id="UP000275078">
    <property type="component" value="Unassembled WGS sequence"/>
</dbReference>
<sequence>MDSTAPNTPMEQPEATASPEQIEQTTHQAALPSIHIYFSPPFTLRATHAVQDLLESFSTQVSSIALHPRPQDEQLYRIELHHPQNQHDDDDQVTKPELEPTKTIVWERKPHLHNKGTGPLPPDIEILKRMIHNLLTPSAAPDTKSTHHLNTEPRPKKKAYESSAPLLTEGDPVGEGDSSLINNLLPDLPDPEQFFKDLKQEIDWERMLHRGGEVPRLVALQAEIQPDGTSPLYRHPNDESPKVLPFSSTVEKIRRYAEEKVGHPLNHALIQLYRDGADHISEHSDKTLDIVRGSKIVNVSFGAQRTMSLRQKKDPAEWEAKHLGSSDGSTPSTPREAGAVTTPAPPARPAQRVALGNNSLFVLGPETNAKWLHAIRPDKRPLKTKGEEERAFGGERISLTFRHIGTFVVPVEGGSPVAEGAEGEGESPAAGGVEKKKFLIYGQGAKGKTREEARPVVSGEGEEGEEMVKAFGTENHVPSFDWERWYGVGFDCIAVLDRS</sequence>
<dbReference type="GO" id="GO:0006307">
    <property type="term" value="P:DNA alkylation repair"/>
    <property type="evidence" value="ECO:0007669"/>
    <property type="project" value="InterPro"/>
</dbReference>
<dbReference type="InterPro" id="IPR037151">
    <property type="entry name" value="AlkB-like_sf"/>
</dbReference>
<evidence type="ECO:0000313" key="4">
    <source>
        <dbReference type="Proteomes" id="UP000275078"/>
    </source>
</evidence>
<gene>
    <name evidence="3" type="ORF">BJ508DRAFT_409871</name>
</gene>
<dbReference type="AlphaFoldDB" id="A0A3N4IPQ6"/>
<reference evidence="3 4" key="1">
    <citation type="journal article" date="2018" name="Nat. Ecol. Evol.">
        <title>Pezizomycetes genomes reveal the molecular basis of ectomycorrhizal truffle lifestyle.</title>
        <authorList>
            <person name="Murat C."/>
            <person name="Payen T."/>
            <person name="Noel B."/>
            <person name="Kuo A."/>
            <person name="Morin E."/>
            <person name="Chen J."/>
            <person name="Kohler A."/>
            <person name="Krizsan K."/>
            <person name="Balestrini R."/>
            <person name="Da Silva C."/>
            <person name="Montanini B."/>
            <person name="Hainaut M."/>
            <person name="Levati E."/>
            <person name="Barry K.W."/>
            <person name="Belfiori B."/>
            <person name="Cichocki N."/>
            <person name="Clum A."/>
            <person name="Dockter R.B."/>
            <person name="Fauchery L."/>
            <person name="Guy J."/>
            <person name="Iotti M."/>
            <person name="Le Tacon F."/>
            <person name="Lindquist E.A."/>
            <person name="Lipzen A."/>
            <person name="Malagnac F."/>
            <person name="Mello A."/>
            <person name="Molinier V."/>
            <person name="Miyauchi S."/>
            <person name="Poulain J."/>
            <person name="Riccioni C."/>
            <person name="Rubini A."/>
            <person name="Sitrit Y."/>
            <person name="Splivallo R."/>
            <person name="Traeger S."/>
            <person name="Wang M."/>
            <person name="Zifcakova L."/>
            <person name="Wipf D."/>
            <person name="Zambonelli A."/>
            <person name="Paolocci F."/>
            <person name="Nowrousian M."/>
            <person name="Ottonello S."/>
            <person name="Baldrian P."/>
            <person name="Spatafora J.W."/>
            <person name="Henrissat B."/>
            <person name="Nagy L.G."/>
            <person name="Aury J.M."/>
            <person name="Wincker P."/>
            <person name="Grigoriev I.V."/>
            <person name="Bonfante P."/>
            <person name="Martin F.M."/>
        </authorList>
    </citation>
    <scope>NUCLEOTIDE SEQUENCE [LARGE SCALE GENOMIC DNA]</scope>
    <source>
        <strain evidence="3 4">RN42</strain>
    </source>
</reference>
<dbReference type="OrthoDB" id="445341at2759"/>
<dbReference type="InterPro" id="IPR005123">
    <property type="entry name" value="Oxoglu/Fe-dep_dioxygenase_dom"/>
</dbReference>
<dbReference type="EMBL" id="ML119645">
    <property type="protein sequence ID" value="RPA87919.1"/>
    <property type="molecule type" value="Genomic_DNA"/>
</dbReference>
<dbReference type="InterPro" id="IPR032854">
    <property type="entry name" value="ALKBH3"/>
</dbReference>
<dbReference type="Gene3D" id="3.40.30.10">
    <property type="entry name" value="Glutaredoxin"/>
    <property type="match status" value="1"/>
</dbReference>
<dbReference type="GO" id="GO:0051213">
    <property type="term" value="F:dioxygenase activity"/>
    <property type="evidence" value="ECO:0007669"/>
    <property type="project" value="InterPro"/>
</dbReference>
<keyword evidence="4" id="KW-1185">Reference proteome</keyword>
<feature type="compositionally biased region" description="Basic and acidic residues" evidence="1">
    <location>
        <begin position="311"/>
        <end position="324"/>
    </location>
</feature>